<accession>A0A316X4Y3</accession>
<keyword evidence="2" id="KW-1185">Reference proteome</keyword>
<gene>
    <name evidence="1" type="ORF">C1631_012220</name>
</gene>
<dbReference type="EMBL" id="PPED02000003">
    <property type="protein sequence ID" value="PWN68845.1"/>
    <property type="molecule type" value="Genomic_DNA"/>
</dbReference>
<organism evidence="1 2">
    <name type="scientific">Chryseobacterium phosphatilyticum</name>
    <dbReference type="NCBI Taxonomy" id="475075"/>
    <lineage>
        <taxon>Bacteria</taxon>
        <taxon>Pseudomonadati</taxon>
        <taxon>Bacteroidota</taxon>
        <taxon>Flavobacteriia</taxon>
        <taxon>Flavobacteriales</taxon>
        <taxon>Weeksellaceae</taxon>
        <taxon>Chryseobacterium group</taxon>
        <taxon>Chryseobacterium</taxon>
    </lineage>
</organism>
<evidence type="ECO:0000313" key="2">
    <source>
        <dbReference type="Proteomes" id="UP000236594"/>
    </source>
</evidence>
<dbReference type="AlphaFoldDB" id="A0A316X4Y3"/>
<name>A0A316X4Y3_9FLAO</name>
<dbReference type="Proteomes" id="UP000236594">
    <property type="component" value="Unassembled WGS sequence"/>
</dbReference>
<proteinExistence type="predicted"/>
<dbReference type="OrthoDB" id="1252557at2"/>
<sequence length="330" mass="35473">MKKINLIAILVFTNAFSQVGIKTINPSEMLDVNGIERIRELPRHQMNNSIFTKPDGSRSNNQDQTFIATRTLVADANGVLGYIDGLPGGIVPSTSKRKTIGYWAGLWDGNYYALGGTGFPIFNLQLQNKLNYGVNGIYNKIDGIDFLQFETPQINSYTGAQLKSIVDIFCIGLDPFVDLDATTITKIKDFTDLGGVVIVLLDANRNTPAHQGFGGAGSVTSGTGVSYSLAGTIGSNGVFGTVAGNTPITGMQTAGRILNSQLPAGATILAREGGITTTQAGIWTTGANERVIFFWDEGVFRNPNIAGTYINTDQEKYLHNIMAYALDKVN</sequence>
<reference evidence="1 2" key="1">
    <citation type="submission" date="2018-04" db="EMBL/GenBank/DDBJ databases">
        <title>Draft Genome Sequence of Phosphate-Solubilizing Chryseobacterium sp. ISE14 that is a Biocontrol and Plant Growth-Promoting Rhizobacterium Isolated from Cucumber.</title>
        <authorList>
            <person name="Jeong J.-J."/>
            <person name="Sang M.K."/>
            <person name="Choi I.-G."/>
            <person name="Kim K.D."/>
        </authorList>
    </citation>
    <scope>NUCLEOTIDE SEQUENCE [LARGE SCALE GENOMIC DNA]</scope>
    <source>
        <strain evidence="1 2">ISE14</strain>
    </source>
</reference>
<dbReference type="RefSeq" id="WP_103248310.1">
    <property type="nucleotide sequence ID" value="NZ_PPED02000003.1"/>
</dbReference>
<evidence type="ECO:0000313" key="1">
    <source>
        <dbReference type="EMBL" id="PWN68845.1"/>
    </source>
</evidence>
<protein>
    <submittedName>
        <fullName evidence="1">Uncharacterized protein</fullName>
    </submittedName>
</protein>
<comment type="caution">
    <text evidence="1">The sequence shown here is derived from an EMBL/GenBank/DDBJ whole genome shotgun (WGS) entry which is preliminary data.</text>
</comment>